<dbReference type="AlphaFoldDB" id="A0A819LVS2"/>
<dbReference type="EMBL" id="CAJOAZ010002914">
    <property type="protein sequence ID" value="CAF3970161.1"/>
    <property type="molecule type" value="Genomic_DNA"/>
</dbReference>
<evidence type="ECO:0000313" key="3">
    <source>
        <dbReference type="Proteomes" id="UP000663844"/>
    </source>
</evidence>
<dbReference type="Proteomes" id="UP000663844">
    <property type="component" value="Unassembled WGS sequence"/>
</dbReference>
<evidence type="ECO:0000256" key="1">
    <source>
        <dbReference type="SAM" id="SignalP"/>
    </source>
</evidence>
<dbReference type="Gene3D" id="3.20.20.80">
    <property type="entry name" value="Glycosidases"/>
    <property type="match status" value="1"/>
</dbReference>
<accession>A0A819LVS2</accession>
<keyword evidence="1" id="KW-0732">Signal</keyword>
<sequence>MSKTLLLVFLLFFYTSCECRSQQDVQSDTWIAVDGLSRVLPNITQVGPPRPNRTVGMFYFLHLGHDGSVNGPYDVSKILKEHPEAINDINDPHWGPLDSSHIWGESLFGYYMIDDDFILRKHASMIVNAGVDVIIFDVSNAVTFRDNYRKLCSVYTDIRSKGGRTPQIAFLCPFGNPGDMGRKTTRAIYEDLYANGSYSDLWFRWKGKPLMLADPGYVDDDIRQFFTLRQNIGPYNQGPTRPNQWAWLEIYPQHVFLNSEGEKEEAAVGVAQNYNKIQYNSTAPMSWPGAFGRSYHNNSMDNRTDAVNWGFNFAEQWERALEIDPQFVFVTGWNEWTAGRYASWSRWTAPPVIFVDEFIQEFSRDIEPMSGGHDDNYYYQLVNYVRRYKGVRAITPVKASPIIIDGNFQEWQPVQPSFQTDPGTPVWRDYPGSGKAGPYINHTGRNDIIETKVSYNGDYIYFYVRTYNLTTNYTDPNWMLLFLNTDANYTTGWLGYDFVINRNVRSSQETSLERNNASNSYIWTKIADISYTMKGKELELMIPRKLLAIPAPYVTIDFKWADNIQQDGTWSDFTLNGDSAPPDRFNFRAQLN</sequence>
<protein>
    <submittedName>
        <fullName evidence="2">Uncharacterized protein</fullName>
    </submittedName>
</protein>
<feature type="chain" id="PRO_5032706356" evidence="1">
    <location>
        <begin position="20"/>
        <end position="592"/>
    </location>
</feature>
<organism evidence="2 3">
    <name type="scientific">Adineta steineri</name>
    <dbReference type="NCBI Taxonomy" id="433720"/>
    <lineage>
        <taxon>Eukaryota</taxon>
        <taxon>Metazoa</taxon>
        <taxon>Spiralia</taxon>
        <taxon>Gnathifera</taxon>
        <taxon>Rotifera</taxon>
        <taxon>Eurotatoria</taxon>
        <taxon>Bdelloidea</taxon>
        <taxon>Adinetida</taxon>
        <taxon>Adinetidae</taxon>
        <taxon>Adineta</taxon>
    </lineage>
</organism>
<comment type="caution">
    <text evidence="2">The sequence shown here is derived from an EMBL/GenBank/DDBJ whole genome shotgun (WGS) entry which is preliminary data.</text>
</comment>
<dbReference type="SUPFAM" id="SSF49344">
    <property type="entry name" value="CBD9-like"/>
    <property type="match status" value="1"/>
</dbReference>
<feature type="signal peptide" evidence="1">
    <location>
        <begin position="1"/>
        <end position="19"/>
    </location>
</feature>
<reference evidence="2" key="1">
    <citation type="submission" date="2021-02" db="EMBL/GenBank/DDBJ databases">
        <authorList>
            <person name="Nowell W R."/>
        </authorList>
    </citation>
    <scope>NUCLEOTIDE SEQUENCE</scope>
</reference>
<evidence type="ECO:0000313" key="2">
    <source>
        <dbReference type="EMBL" id="CAF3970161.1"/>
    </source>
</evidence>
<gene>
    <name evidence="2" type="ORF">OXD698_LOCUS27778</name>
</gene>
<name>A0A819LVS2_9BILA</name>
<proteinExistence type="predicted"/>